<dbReference type="EMBL" id="CP022983">
    <property type="protein sequence ID" value="ASV65846.1"/>
    <property type="molecule type" value="Genomic_DNA"/>
</dbReference>
<dbReference type="SUPFAM" id="SSF51419">
    <property type="entry name" value="PLP-binding barrel"/>
    <property type="match status" value="1"/>
</dbReference>
<dbReference type="PANTHER" id="PTHR28004:SF2">
    <property type="entry name" value="D-SERINE DEHYDRATASE"/>
    <property type="match status" value="1"/>
</dbReference>
<proteinExistence type="predicted"/>
<dbReference type="OrthoDB" id="2445260at2"/>
<dbReference type="Proteomes" id="UP000215137">
    <property type="component" value="Chromosome"/>
</dbReference>
<dbReference type="Gene3D" id="3.20.20.10">
    <property type="entry name" value="Alanine racemase"/>
    <property type="match status" value="1"/>
</dbReference>
<feature type="domain" description="Alanine racemase N-terminal" evidence="1">
    <location>
        <begin position="17"/>
        <end position="260"/>
    </location>
</feature>
<protein>
    <submittedName>
        <fullName evidence="2">Amino acid aldolase</fullName>
    </submittedName>
</protein>
<dbReference type="InterPro" id="IPR001608">
    <property type="entry name" value="Ala_racemase_N"/>
</dbReference>
<name>A0A248TCG4_9BACI</name>
<accession>A0A248TCG4</accession>
<dbReference type="GO" id="GO:0036088">
    <property type="term" value="P:D-serine catabolic process"/>
    <property type="evidence" value="ECO:0007669"/>
    <property type="project" value="TreeGrafter"/>
</dbReference>
<dbReference type="Pfam" id="PF01168">
    <property type="entry name" value="Ala_racemase_N"/>
    <property type="match status" value="1"/>
</dbReference>
<dbReference type="InterPro" id="IPR029066">
    <property type="entry name" value="PLP-binding_barrel"/>
</dbReference>
<dbReference type="AlphaFoldDB" id="A0A248TCG4"/>
<evidence type="ECO:0000259" key="1">
    <source>
        <dbReference type="Pfam" id="PF01168"/>
    </source>
</evidence>
<dbReference type="GO" id="GO:0008721">
    <property type="term" value="F:D-serine ammonia-lyase activity"/>
    <property type="evidence" value="ECO:0007669"/>
    <property type="project" value="TreeGrafter"/>
</dbReference>
<dbReference type="KEGG" id="bko:CKF48_00035"/>
<evidence type="ECO:0000313" key="2">
    <source>
        <dbReference type="EMBL" id="ASV65846.1"/>
    </source>
</evidence>
<dbReference type="InterPro" id="IPR051466">
    <property type="entry name" value="D-amino_acid_metab_enzyme"/>
</dbReference>
<dbReference type="RefSeq" id="WP_095369421.1">
    <property type="nucleotide sequence ID" value="NZ_CP022983.1"/>
</dbReference>
<reference evidence="2 3" key="1">
    <citation type="submission" date="2017-08" db="EMBL/GenBank/DDBJ databases">
        <title>Complete Genome Sequence of Bacillus kochii Oregon-R-modENCODE STRAIN BDGP4, isolated from Drosophila melanogaster gut.</title>
        <authorList>
            <person name="Wan K.H."/>
            <person name="Yu C."/>
            <person name="Park S."/>
            <person name="Hammonds A.S."/>
            <person name="Booth B.W."/>
            <person name="Celniker S.E."/>
        </authorList>
    </citation>
    <scope>NUCLEOTIDE SEQUENCE [LARGE SCALE GENOMIC DNA]</scope>
    <source>
        <strain evidence="2 3">BDGP4</strain>
    </source>
</reference>
<sequence length="387" mass="42734">MDMERIENLSKPALILDLDALDRNCQVIAMHAKGKKIRVATKSIRSIDVIKRILASNECYQGIMTYSADESLVLVKDGFNDILLGYPSMDGNSLMLIAREHPKEITVMVDSLAHVDYLIKLAKSVNGQFSICVDIDMSTNIFGFHFGVRRSSLRSSSEVLAIVEAIHASDVLHWKGIMGYEAQIAGVGDNVPHSYGKNTIIRLMKQKAKREVKRKREAIITALLQKGYTPALVNGGGTGSIHYTATDEQVSEITVGSGFYSPLLFDYYQEIKYEPALFFAIPIVRQAKADIYTCLGGGYIASGVTDQTKMPLPVYPYGMRLLSMEGAGEVQTPLSYSKERLSIGSAVVFRAAKAGEVCERFTEIHCYSESQSTSTVKTYRGEGMCFL</sequence>
<gene>
    <name evidence="2" type="ORF">CKF48_00035</name>
</gene>
<keyword evidence="3" id="KW-1185">Reference proteome</keyword>
<organism evidence="2 3">
    <name type="scientific">Cytobacillus kochii</name>
    <dbReference type="NCBI Taxonomy" id="859143"/>
    <lineage>
        <taxon>Bacteria</taxon>
        <taxon>Bacillati</taxon>
        <taxon>Bacillota</taxon>
        <taxon>Bacilli</taxon>
        <taxon>Bacillales</taxon>
        <taxon>Bacillaceae</taxon>
        <taxon>Cytobacillus</taxon>
    </lineage>
</organism>
<dbReference type="PANTHER" id="PTHR28004">
    <property type="entry name" value="ZGC:162816-RELATED"/>
    <property type="match status" value="1"/>
</dbReference>
<evidence type="ECO:0000313" key="3">
    <source>
        <dbReference type="Proteomes" id="UP000215137"/>
    </source>
</evidence>